<accession>A0A9P9L2F1</accession>
<proteinExistence type="inferred from homology"/>
<feature type="transmembrane region" description="Helical" evidence="7">
    <location>
        <begin position="26"/>
        <end position="51"/>
    </location>
</feature>
<evidence type="ECO:0000256" key="7">
    <source>
        <dbReference type="SAM" id="Phobius"/>
    </source>
</evidence>
<evidence type="ECO:0000256" key="2">
    <source>
        <dbReference type="ARBA" id="ARBA00007262"/>
    </source>
</evidence>
<keyword evidence="9" id="KW-1185">Reference proteome</keyword>
<comment type="similarity">
    <text evidence="2">Belongs to the IFI6/IFI27 family.</text>
</comment>
<dbReference type="InterPro" id="IPR009311">
    <property type="entry name" value="IFI6/IFI27-like"/>
</dbReference>
<feature type="compositionally biased region" description="Basic and acidic residues" evidence="6">
    <location>
        <begin position="119"/>
        <end position="129"/>
    </location>
</feature>
<feature type="transmembrane region" description="Helical" evidence="7">
    <location>
        <begin position="63"/>
        <end position="83"/>
    </location>
</feature>
<dbReference type="Gene3D" id="6.10.110.10">
    <property type="match status" value="1"/>
</dbReference>
<comment type="subcellular location">
    <subcellularLocation>
        <location evidence="1">Membrane</location>
        <topology evidence="1">Multi-pass membrane protein</topology>
    </subcellularLocation>
</comment>
<keyword evidence="4 7" id="KW-1133">Transmembrane helix</keyword>
<evidence type="ECO:0000313" key="8">
    <source>
        <dbReference type="EMBL" id="KAH7272802.1"/>
    </source>
</evidence>
<evidence type="ECO:0000256" key="3">
    <source>
        <dbReference type="ARBA" id="ARBA00022692"/>
    </source>
</evidence>
<dbReference type="AlphaFoldDB" id="A0A9P9L2F1"/>
<feature type="transmembrane region" description="Helical" evidence="7">
    <location>
        <begin position="95"/>
        <end position="116"/>
    </location>
</feature>
<dbReference type="GO" id="GO:0016020">
    <property type="term" value="C:membrane"/>
    <property type="evidence" value="ECO:0007669"/>
    <property type="project" value="UniProtKB-SubCell"/>
</dbReference>
<comment type="caution">
    <text evidence="8">The sequence shown here is derived from an EMBL/GenBank/DDBJ whole genome shotgun (WGS) entry which is preliminary data.</text>
</comment>
<feature type="compositionally biased region" description="Acidic residues" evidence="6">
    <location>
        <begin position="130"/>
        <end position="140"/>
    </location>
</feature>
<name>A0A9P9L2F1_FUSSL</name>
<feature type="region of interest" description="Disordered" evidence="6">
    <location>
        <begin position="115"/>
        <end position="164"/>
    </location>
</feature>
<evidence type="ECO:0000313" key="9">
    <source>
        <dbReference type="Proteomes" id="UP000736672"/>
    </source>
</evidence>
<evidence type="ECO:0000256" key="1">
    <source>
        <dbReference type="ARBA" id="ARBA00004141"/>
    </source>
</evidence>
<keyword evidence="5 7" id="KW-0472">Membrane</keyword>
<dbReference type="InterPro" id="IPR038213">
    <property type="entry name" value="IFI6/IFI27-like_sf"/>
</dbReference>
<dbReference type="PANTHER" id="PTHR16932:SF18">
    <property type="entry name" value="INTERFERON, ALPHA-INDUCIBLE PROTEIN 27-LIKE 2"/>
    <property type="match status" value="1"/>
</dbReference>
<reference evidence="8" key="1">
    <citation type="journal article" date="2021" name="Nat. Commun.">
        <title>Genetic determinants of endophytism in the Arabidopsis root mycobiome.</title>
        <authorList>
            <person name="Mesny F."/>
            <person name="Miyauchi S."/>
            <person name="Thiergart T."/>
            <person name="Pickel B."/>
            <person name="Atanasova L."/>
            <person name="Karlsson M."/>
            <person name="Huettel B."/>
            <person name="Barry K.W."/>
            <person name="Haridas S."/>
            <person name="Chen C."/>
            <person name="Bauer D."/>
            <person name="Andreopoulos W."/>
            <person name="Pangilinan J."/>
            <person name="LaButti K."/>
            <person name="Riley R."/>
            <person name="Lipzen A."/>
            <person name="Clum A."/>
            <person name="Drula E."/>
            <person name="Henrissat B."/>
            <person name="Kohler A."/>
            <person name="Grigoriev I.V."/>
            <person name="Martin F.M."/>
            <person name="Hacquard S."/>
        </authorList>
    </citation>
    <scope>NUCLEOTIDE SEQUENCE</scope>
    <source>
        <strain evidence="8">FSSC 5 MPI-SDFR-AT-0091</strain>
    </source>
</reference>
<dbReference type="Pfam" id="PF06140">
    <property type="entry name" value="Ifi-6-16"/>
    <property type="match status" value="1"/>
</dbReference>
<dbReference type="EMBL" id="JAGTJS010000003">
    <property type="protein sequence ID" value="KAH7272802.1"/>
    <property type="molecule type" value="Genomic_DNA"/>
</dbReference>
<sequence length="164" mass="15788">MADKVKTALAQAAGKAAQHAKDNPKAAVAVGAGVLVCAVPALVAAPALGLAGFGANGIIGGSLAAGAQSGIGSVVAPSLFATLQSAGAGGYGVSAVYGAVQGAAALGAGGSFAASFRGKKADKEKKGDKDGEESETDEGDEKQSTEKMSGEVGDEGKDDNQPRL</sequence>
<dbReference type="PANTHER" id="PTHR16932">
    <property type="entry name" value="INTERFERON ALPHA-INDUCIBLE PROTEIN 27"/>
    <property type="match status" value="1"/>
</dbReference>
<organism evidence="8 9">
    <name type="scientific">Fusarium solani</name>
    <name type="common">Filamentous fungus</name>
    <dbReference type="NCBI Taxonomy" id="169388"/>
    <lineage>
        <taxon>Eukaryota</taxon>
        <taxon>Fungi</taxon>
        <taxon>Dikarya</taxon>
        <taxon>Ascomycota</taxon>
        <taxon>Pezizomycotina</taxon>
        <taxon>Sordariomycetes</taxon>
        <taxon>Hypocreomycetidae</taxon>
        <taxon>Hypocreales</taxon>
        <taxon>Nectriaceae</taxon>
        <taxon>Fusarium</taxon>
        <taxon>Fusarium solani species complex</taxon>
    </lineage>
</organism>
<protein>
    <submittedName>
        <fullName evidence="8">Uncharacterized protein</fullName>
    </submittedName>
</protein>
<gene>
    <name evidence="8" type="ORF">B0J15DRAFT_590605</name>
</gene>
<evidence type="ECO:0000256" key="6">
    <source>
        <dbReference type="SAM" id="MobiDB-lite"/>
    </source>
</evidence>
<evidence type="ECO:0000256" key="4">
    <source>
        <dbReference type="ARBA" id="ARBA00022989"/>
    </source>
</evidence>
<evidence type="ECO:0000256" key="5">
    <source>
        <dbReference type="ARBA" id="ARBA00023136"/>
    </source>
</evidence>
<keyword evidence="3 7" id="KW-0812">Transmembrane</keyword>
<feature type="compositionally biased region" description="Basic and acidic residues" evidence="6">
    <location>
        <begin position="141"/>
        <end position="164"/>
    </location>
</feature>
<dbReference type="Proteomes" id="UP000736672">
    <property type="component" value="Unassembled WGS sequence"/>
</dbReference>